<dbReference type="RefSeq" id="WP_141624674.1">
    <property type="nucleotide sequence ID" value="NZ_CP041242.1"/>
</dbReference>
<evidence type="ECO:0000256" key="1">
    <source>
        <dbReference type="SAM" id="MobiDB-lite"/>
    </source>
</evidence>
<reference evidence="2 3" key="1">
    <citation type="submission" date="2019-06" db="EMBL/GenBank/DDBJ databases">
        <title>Lysobacter alkalisoli sp. nov. isolated from saline-alkali soil.</title>
        <authorList>
            <person name="Sun J.-Q."/>
            <person name="Xu L."/>
        </authorList>
    </citation>
    <scope>NUCLEOTIDE SEQUENCE [LARGE SCALE GENOMIC DNA]</scope>
    <source>
        <strain evidence="2 3">SJ-36</strain>
    </source>
</reference>
<sequence>MSDKPKPEYRENLNPQQTYQLTMRIADAPGGFGWIQGFMQFDVTNPECLPPPKDNPGGHTSPIPTRSIPFDLQKVAEDEYTATVFADGMIDEDYHGRGMCQWKLVQVQVQLKATGSKSETLFIPSLGRRELRSDEVKPQYFLKASYPRHPESTLDEPIAFGQPNRLQMASSLSDEDLFTITLSMEEAGP</sequence>
<evidence type="ECO:0000313" key="2">
    <source>
        <dbReference type="EMBL" id="QDH71342.1"/>
    </source>
</evidence>
<gene>
    <name evidence="2" type="ORF">FKV23_15535</name>
</gene>
<evidence type="ECO:0000313" key="3">
    <source>
        <dbReference type="Proteomes" id="UP000317199"/>
    </source>
</evidence>
<organism evidence="2 3">
    <name type="scientific">Marilutibacter alkalisoli</name>
    <dbReference type="NCBI Taxonomy" id="2591633"/>
    <lineage>
        <taxon>Bacteria</taxon>
        <taxon>Pseudomonadati</taxon>
        <taxon>Pseudomonadota</taxon>
        <taxon>Gammaproteobacteria</taxon>
        <taxon>Lysobacterales</taxon>
        <taxon>Lysobacteraceae</taxon>
        <taxon>Marilutibacter</taxon>
    </lineage>
</organism>
<dbReference type="AlphaFoldDB" id="A0A514BVF5"/>
<keyword evidence="3" id="KW-1185">Reference proteome</keyword>
<accession>A0A514BVF5</accession>
<protein>
    <submittedName>
        <fullName evidence="2">Uncharacterized protein</fullName>
    </submittedName>
</protein>
<name>A0A514BVF5_9GAMM</name>
<feature type="region of interest" description="Disordered" evidence="1">
    <location>
        <begin position="48"/>
        <end position="67"/>
    </location>
</feature>
<dbReference type="EMBL" id="CP041242">
    <property type="protein sequence ID" value="QDH71342.1"/>
    <property type="molecule type" value="Genomic_DNA"/>
</dbReference>
<dbReference type="Proteomes" id="UP000317199">
    <property type="component" value="Chromosome"/>
</dbReference>
<proteinExistence type="predicted"/>
<dbReference type="OrthoDB" id="6853546at2"/>
<dbReference type="KEGG" id="lyj:FKV23_15535"/>